<protein>
    <submittedName>
        <fullName evidence="2">Unannotated protein</fullName>
    </submittedName>
</protein>
<evidence type="ECO:0000256" key="1">
    <source>
        <dbReference type="SAM" id="MobiDB-lite"/>
    </source>
</evidence>
<feature type="region of interest" description="Disordered" evidence="1">
    <location>
        <begin position="224"/>
        <end position="258"/>
    </location>
</feature>
<proteinExistence type="predicted"/>
<name>A0A6J7ASD3_9ZZZZ</name>
<dbReference type="AlphaFoldDB" id="A0A6J7ASD3"/>
<feature type="region of interest" description="Disordered" evidence="1">
    <location>
        <begin position="53"/>
        <end position="84"/>
    </location>
</feature>
<feature type="compositionally biased region" description="Low complexity" evidence="1">
    <location>
        <begin position="150"/>
        <end position="165"/>
    </location>
</feature>
<organism evidence="2">
    <name type="scientific">freshwater metagenome</name>
    <dbReference type="NCBI Taxonomy" id="449393"/>
    <lineage>
        <taxon>unclassified sequences</taxon>
        <taxon>metagenomes</taxon>
        <taxon>ecological metagenomes</taxon>
    </lineage>
</organism>
<gene>
    <name evidence="2" type="ORF">UFOPK3099_02797</name>
</gene>
<sequence>MPANTACTCSNRSRGRSAASTIASAVGTSPTTRSRCSRTFFAHWSTLNRSISATERPATSDEVRARRPPMCNSGFHTSETPELSRGADRSELRLYDAVLTISCSRLRYSRSMRFGGPVVPLVSICTATPGAMVGASPRSPAATTIAKGTSLSSARSASEPASRAASRIDSLAQSLAVATITGRRSRRISSASLSAGMAELSVTRQRPVANAPVIARTISGRFRISTPTIEPSPKPAASSRSCSARTPAPSQPHVRQVSSKCSAFAAGSSSITCVSQLGR</sequence>
<accession>A0A6J7ASD3</accession>
<dbReference type="EMBL" id="CAFAAV010000316">
    <property type="protein sequence ID" value="CAB4835540.1"/>
    <property type="molecule type" value="Genomic_DNA"/>
</dbReference>
<evidence type="ECO:0000313" key="2">
    <source>
        <dbReference type="EMBL" id="CAB4835540.1"/>
    </source>
</evidence>
<feature type="region of interest" description="Disordered" evidence="1">
    <location>
        <begin position="134"/>
        <end position="165"/>
    </location>
</feature>
<reference evidence="2" key="1">
    <citation type="submission" date="2020-05" db="EMBL/GenBank/DDBJ databases">
        <authorList>
            <person name="Chiriac C."/>
            <person name="Salcher M."/>
            <person name="Ghai R."/>
            <person name="Kavagutti S V."/>
        </authorList>
    </citation>
    <scope>NUCLEOTIDE SEQUENCE</scope>
</reference>